<keyword evidence="3" id="KW-1185">Reference proteome</keyword>
<dbReference type="Proteomes" id="UP000198287">
    <property type="component" value="Unassembled WGS sequence"/>
</dbReference>
<keyword evidence="1" id="KW-1133">Transmembrane helix</keyword>
<reference evidence="2 3" key="1">
    <citation type="submission" date="2015-12" db="EMBL/GenBank/DDBJ databases">
        <title>The genome of Folsomia candida.</title>
        <authorList>
            <person name="Faddeeva A."/>
            <person name="Derks M.F."/>
            <person name="Anvar Y."/>
            <person name="Smit S."/>
            <person name="Van Straalen N."/>
            <person name="Roelofs D."/>
        </authorList>
    </citation>
    <scope>NUCLEOTIDE SEQUENCE [LARGE SCALE GENOMIC DNA]</scope>
    <source>
        <strain evidence="2 3">VU population</strain>
        <tissue evidence="2">Whole body</tissue>
    </source>
</reference>
<keyword evidence="1" id="KW-0812">Transmembrane</keyword>
<evidence type="ECO:0000313" key="2">
    <source>
        <dbReference type="EMBL" id="OXA56574.1"/>
    </source>
</evidence>
<name>A0A226EHR0_FOLCA</name>
<proteinExistence type="predicted"/>
<sequence>MDPREKMAELGPLEWAIVGNGALLLLLFVVLLHMICRLRTLSKRSSVGDPEHGDSLFAPNSPHHPYSTFVALPPKDESPLPPQPIWIPVHYSTLSMPPRRGRCQSCRVASSSHYPHFSSTLPKKKLNVDFAK</sequence>
<comment type="caution">
    <text evidence="2">The sequence shown here is derived from an EMBL/GenBank/DDBJ whole genome shotgun (WGS) entry which is preliminary data.</text>
</comment>
<protein>
    <submittedName>
        <fullName evidence="2">Uncharacterized protein</fullName>
    </submittedName>
</protein>
<organism evidence="2 3">
    <name type="scientific">Folsomia candida</name>
    <name type="common">Springtail</name>
    <dbReference type="NCBI Taxonomy" id="158441"/>
    <lineage>
        <taxon>Eukaryota</taxon>
        <taxon>Metazoa</taxon>
        <taxon>Ecdysozoa</taxon>
        <taxon>Arthropoda</taxon>
        <taxon>Hexapoda</taxon>
        <taxon>Collembola</taxon>
        <taxon>Entomobryomorpha</taxon>
        <taxon>Isotomoidea</taxon>
        <taxon>Isotomidae</taxon>
        <taxon>Proisotominae</taxon>
        <taxon>Folsomia</taxon>
    </lineage>
</organism>
<dbReference type="EMBL" id="LNIX01000004">
    <property type="protein sequence ID" value="OXA56574.1"/>
    <property type="molecule type" value="Genomic_DNA"/>
</dbReference>
<keyword evidence="1" id="KW-0472">Membrane</keyword>
<dbReference type="AlphaFoldDB" id="A0A226EHR0"/>
<accession>A0A226EHR0</accession>
<gene>
    <name evidence="2" type="ORF">Fcan01_09612</name>
</gene>
<evidence type="ECO:0000313" key="3">
    <source>
        <dbReference type="Proteomes" id="UP000198287"/>
    </source>
</evidence>
<feature type="transmembrane region" description="Helical" evidence="1">
    <location>
        <begin position="15"/>
        <end position="36"/>
    </location>
</feature>
<evidence type="ECO:0000256" key="1">
    <source>
        <dbReference type="SAM" id="Phobius"/>
    </source>
</evidence>